<evidence type="ECO:0000313" key="3">
    <source>
        <dbReference type="WBParaSite" id="HPBE_0002007001-mRNA-1"/>
    </source>
</evidence>
<dbReference type="AlphaFoldDB" id="A0A183GCY8"/>
<evidence type="ECO:0000313" key="2">
    <source>
        <dbReference type="Proteomes" id="UP000050761"/>
    </source>
</evidence>
<proteinExistence type="predicted"/>
<organism evidence="2 3">
    <name type="scientific">Heligmosomoides polygyrus</name>
    <name type="common">Parasitic roundworm</name>
    <dbReference type="NCBI Taxonomy" id="6339"/>
    <lineage>
        <taxon>Eukaryota</taxon>
        <taxon>Metazoa</taxon>
        <taxon>Ecdysozoa</taxon>
        <taxon>Nematoda</taxon>
        <taxon>Chromadorea</taxon>
        <taxon>Rhabditida</taxon>
        <taxon>Rhabditina</taxon>
        <taxon>Rhabditomorpha</taxon>
        <taxon>Strongyloidea</taxon>
        <taxon>Heligmosomidae</taxon>
        <taxon>Heligmosomoides</taxon>
    </lineage>
</organism>
<name>A0A183GCY8_HELPZ</name>
<gene>
    <name evidence="1" type="ORF">HPBE_LOCUS20068</name>
</gene>
<keyword evidence="2" id="KW-1185">Reference proteome</keyword>
<evidence type="ECO:0000313" key="1">
    <source>
        <dbReference type="EMBL" id="VDP18101.1"/>
    </source>
</evidence>
<accession>A0A183GCY8</accession>
<sequence>MRELEWEDMVVKIDGRLLHHLRLADDIALKTPSISQAVGVLAEFDRLCGKVGLKLNLTKTMFMRNGRVSIVPLFSRNEYLRVLQLRVSRSRSQHSERPSVGARQEEATALRTFTSVGLCNELKH</sequence>
<accession>A0A3P8B6U9</accession>
<reference evidence="3" key="2">
    <citation type="submission" date="2019-09" db="UniProtKB">
        <authorList>
            <consortium name="WormBaseParasite"/>
        </authorList>
    </citation>
    <scope>IDENTIFICATION</scope>
</reference>
<reference evidence="1 2" key="1">
    <citation type="submission" date="2018-11" db="EMBL/GenBank/DDBJ databases">
        <authorList>
            <consortium name="Pathogen Informatics"/>
        </authorList>
    </citation>
    <scope>NUCLEOTIDE SEQUENCE [LARGE SCALE GENOMIC DNA]</scope>
</reference>
<protein>
    <submittedName>
        <fullName evidence="3">Reverse transcriptase domain-containing protein</fullName>
    </submittedName>
</protein>
<dbReference type="EMBL" id="UZAH01031834">
    <property type="protein sequence ID" value="VDP18101.1"/>
    <property type="molecule type" value="Genomic_DNA"/>
</dbReference>
<dbReference type="OrthoDB" id="5867844at2759"/>
<dbReference type="WBParaSite" id="HPBE_0002007001-mRNA-1">
    <property type="protein sequence ID" value="HPBE_0002007001-mRNA-1"/>
    <property type="gene ID" value="HPBE_0002007001"/>
</dbReference>
<dbReference type="Proteomes" id="UP000050761">
    <property type="component" value="Unassembled WGS sequence"/>
</dbReference>